<feature type="compositionally biased region" description="Pro residues" evidence="1">
    <location>
        <begin position="156"/>
        <end position="165"/>
    </location>
</feature>
<keyword evidence="3" id="KW-1185">Reference proteome</keyword>
<feature type="region of interest" description="Disordered" evidence="1">
    <location>
        <begin position="123"/>
        <end position="219"/>
    </location>
</feature>
<accession>A0A9K3GQ51</accession>
<protein>
    <submittedName>
        <fullName evidence="2">Uncharacterized protein</fullName>
    </submittedName>
</protein>
<dbReference type="Proteomes" id="UP000265618">
    <property type="component" value="Unassembled WGS sequence"/>
</dbReference>
<feature type="non-terminal residue" evidence="2">
    <location>
        <position position="219"/>
    </location>
</feature>
<feature type="compositionally biased region" description="Basic and acidic residues" evidence="1">
    <location>
        <begin position="209"/>
        <end position="219"/>
    </location>
</feature>
<evidence type="ECO:0000313" key="3">
    <source>
        <dbReference type="Proteomes" id="UP000265618"/>
    </source>
</evidence>
<sequence length="219" mass="21985">MNGDIPGWGREYGGPPIELGSGNVSEGVTPGIDASMTANPSAPALPLGHVPVPTGYEPPFDTRGFDYAPPPYPGMGDPLSSGIIDPIGIDPLHSVMGATPQGTGTDGHGYPSIYIPAPPFGGLAPPSSTETGGYMHAQDPASLGGGQIPPITTIPHPHPTGPSPAPEGSVSTHTPSAVGGTTTKAPTAQSKSPLARPMPVKRHAPSSTDTDRGGRGDTQ</sequence>
<reference evidence="2 3" key="1">
    <citation type="journal article" date="2018" name="PLoS ONE">
        <title>The draft genome of Kipferlia bialata reveals reductive genome evolution in fornicate parasites.</title>
        <authorList>
            <person name="Tanifuji G."/>
            <person name="Takabayashi S."/>
            <person name="Kume K."/>
            <person name="Takagi M."/>
            <person name="Nakayama T."/>
            <person name="Kamikawa R."/>
            <person name="Inagaki Y."/>
            <person name="Hashimoto T."/>
        </authorList>
    </citation>
    <scope>NUCLEOTIDE SEQUENCE [LARGE SCALE GENOMIC DNA]</scope>
    <source>
        <strain evidence="2">NY0173</strain>
    </source>
</reference>
<gene>
    <name evidence="2" type="ORF">KIPB_013430</name>
</gene>
<name>A0A9K3GQ51_9EUKA</name>
<evidence type="ECO:0000256" key="1">
    <source>
        <dbReference type="SAM" id="MobiDB-lite"/>
    </source>
</evidence>
<feature type="region of interest" description="Disordered" evidence="1">
    <location>
        <begin position="1"/>
        <end position="31"/>
    </location>
</feature>
<organism evidence="2 3">
    <name type="scientific">Kipferlia bialata</name>
    <dbReference type="NCBI Taxonomy" id="797122"/>
    <lineage>
        <taxon>Eukaryota</taxon>
        <taxon>Metamonada</taxon>
        <taxon>Carpediemonas-like organisms</taxon>
        <taxon>Kipferlia</taxon>
    </lineage>
</organism>
<comment type="caution">
    <text evidence="2">The sequence shown here is derived from an EMBL/GenBank/DDBJ whole genome shotgun (WGS) entry which is preliminary data.</text>
</comment>
<evidence type="ECO:0000313" key="2">
    <source>
        <dbReference type="EMBL" id="GIQ90585.1"/>
    </source>
</evidence>
<dbReference type="EMBL" id="BDIP01006371">
    <property type="protein sequence ID" value="GIQ90585.1"/>
    <property type="molecule type" value="Genomic_DNA"/>
</dbReference>
<dbReference type="AlphaFoldDB" id="A0A9K3GQ51"/>
<feature type="compositionally biased region" description="Polar residues" evidence="1">
    <location>
        <begin position="169"/>
        <end position="192"/>
    </location>
</feature>
<proteinExistence type="predicted"/>